<dbReference type="InterPro" id="IPR047216">
    <property type="entry name" value="Endonuclease_DUF559_bact"/>
</dbReference>
<dbReference type="InterPro" id="IPR011335">
    <property type="entry name" value="Restrct_endonuc-II-like"/>
</dbReference>
<dbReference type="PANTHER" id="PTHR38590:SF1">
    <property type="entry name" value="BLL0828 PROTEIN"/>
    <property type="match status" value="1"/>
</dbReference>
<dbReference type="Gene3D" id="3.40.960.10">
    <property type="entry name" value="VSR Endonuclease"/>
    <property type="match status" value="1"/>
</dbReference>
<protein>
    <recommendedName>
        <fullName evidence="1">DUF559 domain-containing protein</fullName>
    </recommendedName>
</protein>
<name>A0A3B0WWV6_9ZZZZ</name>
<dbReference type="Pfam" id="PF04480">
    <property type="entry name" value="DUF559"/>
    <property type="match status" value="1"/>
</dbReference>
<dbReference type="AlphaFoldDB" id="A0A3B0WWV6"/>
<organism evidence="2">
    <name type="scientific">hydrothermal vent metagenome</name>
    <dbReference type="NCBI Taxonomy" id="652676"/>
    <lineage>
        <taxon>unclassified sequences</taxon>
        <taxon>metagenomes</taxon>
        <taxon>ecological metagenomes</taxon>
    </lineage>
</organism>
<dbReference type="InterPro" id="IPR007569">
    <property type="entry name" value="DUF559"/>
</dbReference>
<evidence type="ECO:0000259" key="1">
    <source>
        <dbReference type="Pfam" id="PF04480"/>
    </source>
</evidence>
<proteinExistence type="predicted"/>
<feature type="domain" description="DUF559" evidence="1">
    <location>
        <begin position="4"/>
        <end position="107"/>
    </location>
</feature>
<dbReference type="EMBL" id="UOFH01000117">
    <property type="protein sequence ID" value="VAW59981.1"/>
    <property type="molecule type" value="Genomic_DNA"/>
</dbReference>
<sequence length="117" mass="13885">MHILKIAKQLRKNQTDAEKVLWQKLRNRQVYAYKFRRQVPIGSYIVDFMCVSVKLIIELDGGQHAEQQDYDRKRTAYLEAKEFQVVRFWNNDVLTNIDGVLESLTLTLSQRERGLKK</sequence>
<dbReference type="SUPFAM" id="SSF52980">
    <property type="entry name" value="Restriction endonuclease-like"/>
    <property type="match status" value="1"/>
</dbReference>
<gene>
    <name evidence="2" type="ORF">MNBD_GAMMA08-562</name>
</gene>
<reference evidence="2" key="1">
    <citation type="submission" date="2018-06" db="EMBL/GenBank/DDBJ databases">
        <authorList>
            <person name="Zhirakovskaya E."/>
        </authorList>
    </citation>
    <scope>NUCLEOTIDE SEQUENCE</scope>
</reference>
<dbReference type="PANTHER" id="PTHR38590">
    <property type="entry name" value="BLL0828 PROTEIN"/>
    <property type="match status" value="1"/>
</dbReference>
<evidence type="ECO:0000313" key="2">
    <source>
        <dbReference type="EMBL" id="VAW59981.1"/>
    </source>
</evidence>
<dbReference type="CDD" id="cd01038">
    <property type="entry name" value="Endonuclease_DUF559"/>
    <property type="match status" value="1"/>
</dbReference>
<accession>A0A3B0WWV6</accession>